<name>A0A844T7J8_9BRAD</name>
<dbReference type="RefSeq" id="WP_157330869.1">
    <property type="nucleotide sequence ID" value="NZ_JANADL010000010.1"/>
</dbReference>
<proteinExistence type="predicted"/>
<accession>A0A844T7J8</accession>
<dbReference type="OrthoDB" id="8254181at2"/>
<dbReference type="Proteomes" id="UP000449969">
    <property type="component" value="Unassembled WGS sequence"/>
</dbReference>
<reference evidence="1 2" key="1">
    <citation type="submission" date="2019-12" db="EMBL/GenBank/DDBJ databases">
        <title>Draft genome sequences Bradyrhizobium cajani AMBPC1010, Bradyrhizobium pachyrhizi AMBPC1040 and Bradyrhizobium yuanmingense ALSPC3051, three plant growth promoting strains isolated from nodules of Cajanus cajan L. in Dominican Republic.</title>
        <authorList>
            <person name="Flores-Felix J.D."/>
            <person name="Araujo J."/>
            <person name="Diaz-Alcantara C."/>
            <person name="Gonzalez-Andres F."/>
            <person name="Velazquez E."/>
        </authorList>
    </citation>
    <scope>NUCLEOTIDE SEQUENCE [LARGE SCALE GENOMIC DNA]</scope>
    <source>
        <strain evidence="1 2">1010</strain>
    </source>
</reference>
<sequence length="81" mass="8984">MNRELREFRRLERLCLEQAALSTLDWARSGLLKVANDCRLAADTIEARSRPPGTFAGAVQALRLALGAMRSSSGHHSGRRH</sequence>
<evidence type="ECO:0000313" key="2">
    <source>
        <dbReference type="Proteomes" id="UP000449969"/>
    </source>
</evidence>
<dbReference type="AlphaFoldDB" id="A0A844T7J8"/>
<gene>
    <name evidence="1" type="ORF">GPL20_18110</name>
</gene>
<protein>
    <submittedName>
        <fullName evidence="1">Uncharacterized protein</fullName>
    </submittedName>
</protein>
<comment type="caution">
    <text evidence="1">The sequence shown here is derived from an EMBL/GenBank/DDBJ whole genome shotgun (WGS) entry which is preliminary data.</text>
</comment>
<organism evidence="1 2">
    <name type="scientific">Bradyrhizobium cajani</name>
    <dbReference type="NCBI Taxonomy" id="1928661"/>
    <lineage>
        <taxon>Bacteria</taxon>
        <taxon>Pseudomonadati</taxon>
        <taxon>Pseudomonadota</taxon>
        <taxon>Alphaproteobacteria</taxon>
        <taxon>Hyphomicrobiales</taxon>
        <taxon>Nitrobacteraceae</taxon>
        <taxon>Bradyrhizobium</taxon>
    </lineage>
</organism>
<keyword evidence="2" id="KW-1185">Reference proteome</keyword>
<evidence type="ECO:0000313" key="1">
    <source>
        <dbReference type="EMBL" id="MVT74927.1"/>
    </source>
</evidence>
<dbReference type="EMBL" id="WQNE01000014">
    <property type="protein sequence ID" value="MVT74927.1"/>
    <property type="molecule type" value="Genomic_DNA"/>
</dbReference>